<dbReference type="Proteomes" id="UP000760494">
    <property type="component" value="Unassembled WGS sequence"/>
</dbReference>
<protein>
    <submittedName>
        <fullName evidence="1">Uncharacterized protein</fullName>
    </submittedName>
</protein>
<evidence type="ECO:0000313" key="1">
    <source>
        <dbReference type="EMBL" id="VTT77781.1"/>
    </source>
</evidence>
<dbReference type="SUPFAM" id="SSF51735">
    <property type="entry name" value="NAD(P)-binding Rossmann-fold domains"/>
    <property type="match status" value="1"/>
</dbReference>
<dbReference type="Gene3D" id="3.30.360.10">
    <property type="entry name" value="Dihydrodipicolinate Reductase, domain 2"/>
    <property type="match status" value="1"/>
</dbReference>
<dbReference type="Pfam" id="PF01408">
    <property type="entry name" value="GFO_IDH_MocA"/>
    <property type="match status" value="1"/>
</dbReference>
<organism evidence="1 2">
    <name type="scientific">Fusarium fujikuroi</name>
    <name type="common">Bakanae and foot rot disease fungus</name>
    <name type="synonym">Gibberella fujikuroi</name>
    <dbReference type="NCBI Taxonomy" id="5127"/>
    <lineage>
        <taxon>Eukaryota</taxon>
        <taxon>Fungi</taxon>
        <taxon>Dikarya</taxon>
        <taxon>Ascomycota</taxon>
        <taxon>Pezizomycotina</taxon>
        <taxon>Sordariomycetes</taxon>
        <taxon>Hypocreomycetidae</taxon>
        <taxon>Hypocreales</taxon>
        <taxon>Nectriaceae</taxon>
        <taxon>Fusarium</taxon>
        <taxon>Fusarium fujikuroi species complex</taxon>
    </lineage>
</organism>
<dbReference type="Gene3D" id="3.40.50.720">
    <property type="entry name" value="NAD(P)-binding Rossmann-like Domain"/>
    <property type="match status" value="1"/>
</dbReference>
<accession>A0A5Q3D8Y8</accession>
<comment type="caution">
    <text evidence="1">The sequence shown here is derived from an EMBL/GenBank/DDBJ whole genome shotgun (WGS) entry which is preliminary data.</text>
</comment>
<proteinExistence type="predicted"/>
<dbReference type="AlphaFoldDB" id="A0A5Q3D8Y8"/>
<dbReference type="FunFam" id="3.40.50.720:FF:000778">
    <property type="entry name" value="NAD binding Rossmann fold oxidoreductase, putative"/>
    <property type="match status" value="1"/>
</dbReference>
<gene>
    <name evidence="1" type="ORF">C2S_10733</name>
</gene>
<dbReference type="InterPro" id="IPR036291">
    <property type="entry name" value="NAD(P)-bd_dom_sf"/>
</dbReference>
<dbReference type="PANTHER" id="PTHR31811">
    <property type="entry name" value="TRNA A64-2'-O-RIBOSYLPHOSPHATE TRANSFERASE"/>
    <property type="match status" value="1"/>
</dbReference>
<evidence type="ECO:0000313" key="2">
    <source>
        <dbReference type="Proteomes" id="UP000760494"/>
    </source>
</evidence>
<dbReference type="InterPro" id="IPR000683">
    <property type="entry name" value="Gfo/Idh/MocA-like_OxRdtase_N"/>
</dbReference>
<dbReference type="Pfam" id="PF04179">
    <property type="entry name" value="Init_tRNA_PT"/>
    <property type="match status" value="1"/>
</dbReference>
<sequence>MEPLNVLMIGTGEYTTGFVGGGASGSDKKVGVVGLSLFDLRRREKVNKLGMVGVNGKKFPAIREHLNKNIQQVYNNLDTSFDSFPANDKVDPDAYKTAIDALKPGDAITIFTPDPTHFPIAKYAIERGIHVMITKPAVKALEEHQELVDLAQKKGVYVYVEHHKRYDPAYADARAKAQKLGDFNYFYSYMSQPKSQLETFKAWAGKESDISYYLNSHHIDICDSMVQERGYVPVSVNASSSKGVAVDLGCDPITEDTISLLVTWNKNGEPSKRAVGVYTASWTAPQKAGVHSNQYFHYLAANGEIRVDQAKRGYDVADDSIGQLMWYNPFYMKYAPDEDGNFAGQTGYGYISIEKFVDGCRAVNSGKLKPEDLDAKPLPTLKNTIATTAILEAGRRSIDENRELKLTSHKTSSPCIAIMPEPRFSDLILPQNEQLSMSQLMASFKRTTLTIHNRLTSIQTDADFVDAVSQAYSPRPLVANERCGSWYIPPERKGASAYFKSTDGHERAWKFSTRRLNLHLVDLIENNDGIIIVDSTRRGKRMPDALSSTIPIWCTVLNLTLLPSNPSSANLYLPVHLPATTHSQICALIPGFVASFKALNLNLPTCLTKPLRPFWVTPDSSLPSVQDTSSIFDDFRPVICCTASRRVVGSEMDEGGYIQGAADDTEMWAHDLTAPLFWKNIDELLKTPEAELPDLISRLVGDHAASKKDEGIQIKLTPNLSVCPLPLPANPLECRIVITQDTAPKDSWIKSKTYMQAGLGKNKLASRNLRTSLPEICDFAAKYLALATEPDQQRIVVACESGRDLSVGVALAISCYLFDDDGNIRKSTEDASFTKTFIKSRLGVIMTAYPSANPSRATLQSVNSFLMDWRK</sequence>
<dbReference type="GO" id="GO:0005737">
    <property type="term" value="C:cytoplasm"/>
    <property type="evidence" value="ECO:0007669"/>
    <property type="project" value="TreeGrafter"/>
</dbReference>
<dbReference type="InterPro" id="IPR033421">
    <property type="entry name" value="Rit1_DUSP-like"/>
</dbReference>
<name>A0A5Q3D8Y8_FUSFU</name>
<reference evidence="1" key="1">
    <citation type="submission" date="2019-05" db="EMBL/GenBank/DDBJ databases">
        <authorList>
            <person name="Piombo E."/>
        </authorList>
    </citation>
    <scope>NUCLEOTIDE SEQUENCE</scope>
    <source>
        <strain evidence="1">C2S</strain>
    </source>
</reference>
<dbReference type="EMBL" id="CABFJX010000389">
    <property type="protein sequence ID" value="VTT77781.1"/>
    <property type="molecule type" value="Genomic_DNA"/>
</dbReference>
<dbReference type="FunFam" id="3.30.360.10:FF:000030">
    <property type="entry name" value="NAD binding Rossmann fold oxidoreductase"/>
    <property type="match status" value="1"/>
</dbReference>
<dbReference type="Pfam" id="PF17184">
    <property type="entry name" value="Rit1_C"/>
    <property type="match status" value="1"/>
</dbReference>
<dbReference type="PANTHER" id="PTHR31811:SF0">
    <property type="entry name" value="TRNA A64-2'-O-RIBOSYLPHOSPHATE TRANSFERASE"/>
    <property type="match status" value="1"/>
</dbReference>
<dbReference type="GO" id="GO:0000166">
    <property type="term" value="F:nucleotide binding"/>
    <property type="evidence" value="ECO:0007669"/>
    <property type="project" value="InterPro"/>
</dbReference>
<dbReference type="InterPro" id="IPR007306">
    <property type="entry name" value="Rit1"/>
</dbReference>
<dbReference type="InterPro" id="IPR033449">
    <property type="entry name" value="Rit1_N"/>
</dbReference>
<dbReference type="GO" id="GO:0019988">
    <property type="term" value="P:charged-tRNA amino acid modification"/>
    <property type="evidence" value="ECO:0007669"/>
    <property type="project" value="InterPro"/>
</dbReference>
<dbReference type="GO" id="GO:0043399">
    <property type="term" value="F:tRNA adenosine(64)-2'-O-ribosylphosphate transferase activity"/>
    <property type="evidence" value="ECO:0007669"/>
    <property type="project" value="InterPro"/>
</dbReference>